<feature type="region of interest" description="Disordered" evidence="1">
    <location>
        <begin position="107"/>
        <end position="174"/>
    </location>
</feature>
<organism evidence="4 5">
    <name type="scientific">Thalassiosira oceanica</name>
    <name type="common">Marine diatom</name>
    <dbReference type="NCBI Taxonomy" id="159749"/>
    <lineage>
        <taxon>Eukaryota</taxon>
        <taxon>Sar</taxon>
        <taxon>Stramenopiles</taxon>
        <taxon>Ochrophyta</taxon>
        <taxon>Bacillariophyta</taxon>
        <taxon>Coscinodiscophyceae</taxon>
        <taxon>Thalassiosirophycidae</taxon>
        <taxon>Thalassiosirales</taxon>
        <taxon>Thalassiosiraceae</taxon>
        <taxon>Thalassiosira</taxon>
    </lineage>
</organism>
<accession>K0RUE8</accession>
<keyword evidence="5" id="KW-1185">Reference proteome</keyword>
<sequence>MTPRSAKILPLLLLSALLPSGAALPDVDEWCSPENPEGCDAGQKAGADRREGQAAEAGRRTADYRQEGLLPVPRAVDGARRGPRPLLGPVRAEGLERPRVRELLRGRAGAHPRRGVDHVDGPLRDGLEPRQEGHKVGGGLRLARPRVGPRRTRGRRLPLRGRQAGGEGHGPPLAGFRLRLRDRLARQLAPVAGQRAAVHGPVRDSQAGREPQGGPGPGGGTPDEARRPTYGNDYYSTKKIKAGQEILLNYGSKWHAEMEKKKKKQDAEGEDGELDAEPTSAEMSKSDTVRSVDWLEENGMCLFDATITMSPTRLPEAARGAFVNRKVRQGEVLATSPVIVVRRDDLLVSNSEHSGRYQILLNYAFGHPDSSVLLVPMAPVVEYINHAPPSGSVASDGDKKKKKRKGDPATNAAVRWPEPGSAATRLYGEKESWLGMSADEVAEMSGRIAIEYVATADIEKGSEVYVDYGAGWDKSWRDFVRMHPYERAGYFRREMAAPEGMYPEGWLDLLVE</sequence>
<feature type="chain" id="PRO_5003837328" description="SET domain-containing protein" evidence="2">
    <location>
        <begin position="24"/>
        <end position="512"/>
    </location>
</feature>
<feature type="compositionally biased region" description="Basic and acidic residues" evidence="1">
    <location>
        <begin position="114"/>
        <end position="135"/>
    </location>
</feature>
<proteinExistence type="predicted"/>
<feature type="compositionally biased region" description="Basic and acidic residues" evidence="1">
    <location>
        <begin position="46"/>
        <end position="66"/>
    </location>
</feature>
<feature type="compositionally biased region" description="Basic residues" evidence="1">
    <location>
        <begin position="143"/>
        <end position="159"/>
    </location>
</feature>
<dbReference type="PROSITE" id="PS50280">
    <property type="entry name" value="SET"/>
    <property type="match status" value="1"/>
</dbReference>
<evidence type="ECO:0000259" key="3">
    <source>
        <dbReference type="PROSITE" id="PS50280"/>
    </source>
</evidence>
<dbReference type="OrthoDB" id="3180714at2759"/>
<dbReference type="eggNOG" id="ENOG502T3YJ">
    <property type="taxonomic scope" value="Eukaryota"/>
</dbReference>
<feature type="region of interest" description="Disordered" evidence="1">
    <location>
        <begin position="261"/>
        <end position="288"/>
    </location>
</feature>
<comment type="caution">
    <text evidence="4">The sequence shown here is derived from an EMBL/GenBank/DDBJ whole genome shotgun (WGS) entry which is preliminary data.</text>
</comment>
<reference evidence="4 5" key="1">
    <citation type="journal article" date="2012" name="Genome Biol.">
        <title>Genome and low-iron response of an oceanic diatom adapted to chronic iron limitation.</title>
        <authorList>
            <person name="Lommer M."/>
            <person name="Specht M."/>
            <person name="Roy A.S."/>
            <person name="Kraemer L."/>
            <person name="Andreson R."/>
            <person name="Gutowska M.A."/>
            <person name="Wolf J."/>
            <person name="Bergner S.V."/>
            <person name="Schilhabel M.B."/>
            <person name="Klostermeier U.C."/>
            <person name="Beiko R.G."/>
            <person name="Rosenstiel P."/>
            <person name="Hippler M."/>
            <person name="Laroche J."/>
        </authorList>
    </citation>
    <scope>NUCLEOTIDE SEQUENCE [LARGE SCALE GENOMIC DNA]</scope>
    <source>
        <strain evidence="4 5">CCMP1005</strain>
    </source>
</reference>
<evidence type="ECO:0000256" key="2">
    <source>
        <dbReference type="SAM" id="SignalP"/>
    </source>
</evidence>
<evidence type="ECO:0000256" key="1">
    <source>
        <dbReference type="SAM" id="MobiDB-lite"/>
    </source>
</evidence>
<evidence type="ECO:0000313" key="5">
    <source>
        <dbReference type="Proteomes" id="UP000266841"/>
    </source>
</evidence>
<feature type="domain" description="SET" evidence="3">
    <location>
        <begin position="305"/>
        <end position="469"/>
    </location>
</feature>
<dbReference type="AlphaFoldDB" id="K0RUE8"/>
<protein>
    <recommendedName>
        <fullName evidence="3">SET domain-containing protein</fullName>
    </recommendedName>
</protein>
<feature type="region of interest" description="Disordered" evidence="1">
    <location>
        <begin position="32"/>
        <end position="90"/>
    </location>
</feature>
<feature type="signal peptide" evidence="2">
    <location>
        <begin position="1"/>
        <end position="23"/>
    </location>
</feature>
<feature type="compositionally biased region" description="Gly residues" evidence="1">
    <location>
        <begin position="211"/>
        <end position="221"/>
    </location>
</feature>
<keyword evidence="2" id="KW-0732">Signal</keyword>
<dbReference type="InterPro" id="IPR046341">
    <property type="entry name" value="SET_dom_sf"/>
</dbReference>
<name>K0RUE8_THAOC</name>
<feature type="region of interest" description="Disordered" evidence="1">
    <location>
        <begin position="388"/>
        <end position="413"/>
    </location>
</feature>
<dbReference type="SUPFAM" id="SSF82199">
    <property type="entry name" value="SET domain"/>
    <property type="match status" value="1"/>
</dbReference>
<feature type="region of interest" description="Disordered" evidence="1">
    <location>
        <begin position="190"/>
        <end position="233"/>
    </location>
</feature>
<evidence type="ECO:0000313" key="4">
    <source>
        <dbReference type="EMBL" id="EJK56044.1"/>
    </source>
</evidence>
<gene>
    <name evidence="4" type="ORF">THAOC_24138</name>
</gene>
<dbReference type="Gene3D" id="2.170.270.10">
    <property type="entry name" value="SET domain"/>
    <property type="match status" value="1"/>
</dbReference>
<dbReference type="InterPro" id="IPR001214">
    <property type="entry name" value="SET_dom"/>
</dbReference>
<dbReference type="Proteomes" id="UP000266841">
    <property type="component" value="Unassembled WGS sequence"/>
</dbReference>
<dbReference type="EMBL" id="AGNL01032545">
    <property type="protein sequence ID" value="EJK56044.1"/>
    <property type="molecule type" value="Genomic_DNA"/>
</dbReference>